<evidence type="ECO:0000259" key="6">
    <source>
        <dbReference type="PROSITE" id="PS50865"/>
    </source>
</evidence>
<evidence type="ECO:0000256" key="3">
    <source>
        <dbReference type="ARBA" id="ARBA00022833"/>
    </source>
</evidence>
<dbReference type="SUPFAM" id="SSF144232">
    <property type="entry name" value="HIT/MYND zinc finger-like"/>
    <property type="match status" value="1"/>
</dbReference>
<keyword evidence="9" id="KW-1185">Reference proteome</keyword>
<dbReference type="Gene3D" id="6.10.140.2220">
    <property type="match status" value="1"/>
</dbReference>
<evidence type="ECO:0000313" key="8">
    <source>
        <dbReference type="EMBL" id="CAL1142528.1"/>
    </source>
</evidence>
<keyword evidence="2 4" id="KW-0863">Zinc-finger</keyword>
<dbReference type="PROSITE" id="PS50865">
    <property type="entry name" value="ZF_MYND_2"/>
    <property type="match status" value="1"/>
</dbReference>
<dbReference type="InterPro" id="IPR002893">
    <property type="entry name" value="Znf_MYND"/>
</dbReference>
<feature type="non-terminal residue" evidence="7">
    <location>
        <position position="253"/>
    </location>
</feature>
<organism evidence="7">
    <name type="scientific">Cladocopium goreaui</name>
    <dbReference type="NCBI Taxonomy" id="2562237"/>
    <lineage>
        <taxon>Eukaryota</taxon>
        <taxon>Sar</taxon>
        <taxon>Alveolata</taxon>
        <taxon>Dinophyceae</taxon>
        <taxon>Suessiales</taxon>
        <taxon>Symbiodiniaceae</taxon>
        <taxon>Cladocopium</taxon>
    </lineage>
</organism>
<dbReference type="EMBL" id="CAMXCT010001337">
    <property type="protein sequence ID" value="CAI3989153.1"/>
    <property type="molecule type" value="Genomic_DNA"/>
</dbReference>
<evidence type="ECO:0000256" key="5">
    <source>
        <dbReference type="SAM" id="MobiDB-lite"/>
    </source>
</evidence>
<evidence type="ECO:0000256" key="2">
    <source>
        <dbReference type="ARBA" id="ARBA00022771"/>
    </source>
</evidence>
<evidence type="ECO:0000256" key="4">
    <source>
        <dbReference type="PROSITE-ProRule" id="PRU00134"/>
    </source>
</evidence>
<dbReference type="Pfam" id="PF01753">
    <property type="entry name" value="zf-MYND"/>
    <property type="match status" value="1"/>
</dbReference>
<dbReference type="GO" id="GO:0008270">
    <property type="term" value="F:zinc ion binding"/>
    <property type="evidence" value="ECO:0007669"/>
    <property type="project" value="UniProtKB-KW"/>
</dbReference>
<protein>
    <recommendedName>
        <fullName evidence="6">MYND-type domain-containing protein</fullName>
    </recommendedName>
</protein>
<keyword evidence="3" id="KW-0862">Zinc</keyword>
<sequence length="253" mass="27275">MPSFSDVADPRGLNTSNSGRAGSVPKLHSFSGSRHALPAHLDATTYAAKSAPCVLPLSNFSAPSTTPGSASRLHSPGQAVHALCAACRSEACKATFKCARCGVLYCSARCQRKDWQAGHGDICGVDASMSAPSGRSDSPVQDHRLEGGSPKGLQNELLGSIMCVTHPCLWTHVCLVLSRQAFVRPFSILIEVLELSSDLGLGKWWYLISEDGHLAERREDPLYRGEKVAQCDVIFLTPPVSWSERVTTKRLNE</sequence>
<evidence type="ECO:0000313" key="7">
    <source>
        <dbReference type="EMBL" id="CAI3989153.1"/>
    </source>
</evidence>
<proteinExistence type="predicted"/>
<evidence type="ECO:0000256" key="1">
    <source>
        <dbReference type="ARBA" id="ARBA00022723"/>
    </source>
</evidence>
<feature type="domain" description="MYND-type" evidence="6">
    <location>
        <begin position="84"/>
        <end position="123"/>
    </location>
</feature>
<keyword evidence="1" id="KW-0479">Metal-binding</keyword>
<reference evidence="8" key="2">
    <citation type="submission" date="2024-04" db="EMBL/GenBank/DDBJ databases">
        <authorList>
            <person name="Chen Y."/>
            <person name="Shah S."/>
            <person name="Dougan E. K."/>
            <person name="Thang M."/>
            <person name="Chan C."/>
        </authorList>
    </citation>
    <scope>NUCLEOTIDE SEQUENCE [LARGE SCALE GENOMIC DNA]</scope>
</reference>
<feature type="region of interest" description="Disordered" evidence="5">
    <location>
        <begin position="1"/>
        <end position="25"/>
    </location>
</feature>
<dbReference type="EMBL" id="CAMXCT020001337">
    <property type="protein sequence ID" value="CAL1142528.1"/>
    <property type="molecule type" value="Genomic_DNA"/>
</dbReference>
<gene>
    <name evidence="7" type="ORF">C1SCF055_LOCUS16247</name>
</gene>
<dbReference type="OrthoDB" id="437457at2759"/>
<dbReference type="AlphaFoldDB" id="A0A9P1CEE2"/>
<evidence type="ECO:0000313" key="9">
    <source>
        <dbReference type="Proteomes" id="UP001152797"/>
    </source>
</evidence>
<comment type="caution">
    <text evidence="7">The sequence shown here is derived from an EMBL/GenBank/DDBJ whole genome shotgun (WGS) entry which is preliminary data.</text>
</comment>
<dbReference type="Proteomes" id="UP001152797">
    <property type="component" value="Unassembled WGS sequence"/>
</dbReference>
<name>A0A9P1CEE2_9DINO</name>
<reference evidence="7" key="1">
    <citation type="submission" date="2022-10" db="EMBL/GenBank/DDBJ databases">
        <authorList>
            <person name="Chen Y."/>
            <person name="Dougan E. K."/>
            <person name="Chan C."/>
            <person name="Rhodes N."/>
            <person name="Thang M."/>
        </authorList>
    </citation>
    <scope>NUCLEOTIDE SEQUENCE</scope>
</reference>
<dbReference type="EMBL" id="CAMXCT030001337">
    <property type="protein sequence ID" value="CAL4776465.1"/>
    <property type="molecule type" value="Genomic_DNA"/>
</dbReference>
<accession>A0A9P1CEE2</accession>